<dbReference type="PROSITE" id="PS00329">
    <property type="entry name" value="HSP70_2"/>
    <property type="match status" value="1"/>
</dbReference>
<feature type="compositionally biased region" description="Basic and acidic residues" evidence="4">
    <location>
        <begin position="520"/>
        <end position="535"/>
    </location>
</feature>
<feature type="region of interest" description="Disordered" evidence="4">
    <location>
        <begin position="516"/>
        <end position="535"/>
    </location>
</feature>
<dbReference type="Gene3D" id="3.90.640.10">
    <property type="entry name" value="Actin, Chain A, domain 4"/>
    <property type="match status" value="1"/>
</dbReference>
<evidence type="ECO:0000256" key="2">
    <source>
        <dbReference type="ARBA" id="ARBA00022741"/>
    </source>
</evidence>
<evidence type="ECO:0000313" key="5">
    <source>
        <dbReference type="EMBL" id="GAF74102.1"/>
    </source>
</evidence>
<dbReference type="SUPFAM" id="SSF100920">
    <property type="entry name" value="Heat shock protein 70kD (HSP70), peptide-binding domain"/>
    <property type="match status" value="1"/>
</dbReference>
<dbReference type="Gene3D" id="2.60.34.10">
    <property type="entry name" value="Substrate Binding Domain Of DNAk, Chain A, domain 1"/>
    <property type="match status" value="1"/>
</dbReference>
<reference evidence="5" key="1">
    <citation type="journal article" date="2014" name="Front. Microbiol.">
        <title>High frequency of phylogenetically diverse reductive dehalogenase-homologous genes in deep subseafloor sedimentary metagenomes.</title>
        <authorList>
            <person name="Kawai M."/>
            <person name="Futagami T."/>
            <person name="Toyoda A."/>
            <person name="Takaki Y."/>
            <person name="Nishi S."/>
            <person name="Hori S."/>
            <person name="Arai W."/>
            <person name="Tsubouchi T."/>
            <person name="Morono Y."/>
            <person name="Uchiyama I."/>
            <person name="Ito T."/>
            <person name="Fujiyama A."/>
            <person name="Inagaki F."/>
            <person name="Takami H."/>
        </authorList>
    </citation>
    <scope>NUCLEOTIDE SEQUENCE</scope>
    <source>
        <strain evidence="5">Expedition CK06-06</strain>
    </source>
</reference>
<dbReference type="Gene3D" id="3.30.420.40">
    <property type="match status" value="2"/>
</dbReference>
<dbReference type="Pfam" id="PF00012">
    <property type="entry name" value="HSP70"/>
    <property type="match status" value="2"/>
</dbReference>
<dbReference type="InterPro" id="IPR018181">
    <property type="entry name" value="Heat_shock_70_CS"/>
</dbReference>
<dbReference type="InterPro" id="IPR013126">
    <property type="entry name" value="Hsp_70_fam"/>
</dbReference>
<evidence type="ECO:0000256" key="3">
    <source>
        <dbReference type="ARBA" id="ARBA00022840"/>
    </source>
</evidence>
<evidence type="ECO:0000256" key="1">
    <source>
        <dbReference type="ARBA" id="ARBA00007381"/>
    </source>
</evidence>
<keyword evidence="2" id="KW-0547">Nucleotide-binding</keyword>
<dbReference type="PROSITE" id="PS00297">
    <property type="entry name" value="HSP70_1"/>
    <property type="match status" value="1"/>
</dbReference>
<accession>X0SDY8</accession>
<proteinExistence type="inferred from homology"/>
<comment type="similarity">
    <text evidence="1">Belongs to the heat shock protein 70 family.</text>
</comment>
<organism evidence="5">
    <name type="scientific">marine sediment metagenome</name>
    <dbReference type="NCBI Taxonomy" id="412755"/>
    <lineage>
        <taxon>unclassified sequences</taxon>
        <taxon>metagenomes</taxon>
        <taxon>ecological metagenomes</taxon>
    </lineage>
</organism>
<dbReference type="EMBL" id="BARS01000232">
    <property type="protein sequence ID" value="GAF74102.1"/>
    <property type="molecule type" value="Genomic_DNA"/>
</dbReference>
<gene>
    <name evidence="5" type="ORF">S01H1_00633</name>
</gene>
<dbReference type="PROSITE" id="PS01036">
    <property type="entry name" value="HSP70_3"/>
    <property type="match status" value="1"/>
</dbReference>
<dbReference type="PANTHER" id="PTHR19375">
    <property type="entry name" value="HEAT SHOCK PROTEIN 70KDA"/>
    <property type="match status" value="1"/>
</dbReference>
<dbReference type="AlphaFoldDB" id="X0SDY8"/>
<comment type="caution">
    <text evidence="5">The sequence shown here is derived from an EMBL/GenBank/DDBJ whole genome shotgun (WGS) entry which is preliminary data.</text>
</comment>
<dbReference type="GO" id="GO:0005524">
    <property type="term" value="F:ATP binding"/>
    <property type="evidence" value="ECO:0007669"/>
    <property type="project" value="UniProtKB-KW"/>
</dbReference>
<keyword evidence="3" id="KW-0067">ATP-binding</keyword>
<dbReference type="PRINTS" id="PR00301">
    <property type="entry name" value="HEATSHOCK70"/>
</dbReference>
<dbReference type="GO" id="GO:0140662">
    <property type="term" value="F:ATP-dependent protein folding chaperone"/>
    <property type="evidence" value="ECO:0007669"/>
    <property type="project" value="InterPro"/>
</dbReference>
<dbReference type="SUPFAM" id="SSF53067">
    <property type="entry name" value="Actin-like ATPase domain"/>
    <property type="match status" value="2"/>
</dbReference>
<dbReference type="CDD" id="cd24029">
    <property type="entry name" value="ASKHA_NBD_HSP70_DnaK_HscA_HscC"/>
    <property type="match status" value="1"/>
</dbReference>
<dbReference type="InterPro" id="IPR029047">
    <property type="entry name" value="HSP70_peptide-bd_sf"/>
</dbReference>
<evidence type="ECO:0000256" key="4">
    <source>
        <dbReference type="SAM" id="MobiDB-lite"/>
    </source>
</evidence>
<name>X0SDY8_9ZZZZ</name>
<sequence>MVRFDNKSKPGAQKNKGYKMANIVGIDLGTTFSALATLNAIGKPEIVPNADGERLTPSAIFFDEENSDIIRVGIEAINSRRLNAQRSVRWIKRNMGDPKYHKRIDNKDWTPVELSALILKKLKQDCSVGDDKIHDVVLSVPAHFDEVRRKATMDAGTMAGLNVIGIVNEPVAAALYYATTRKVSGKVLVYDLGGGTFDVTVMDVNGHQMDIICSQGDHALGGIDFDQKILELLEQNYRDKFGTELIDSDEDRAKYEDEAEDIKKTLSRRPVAKKMLYSPAGSMRVQITREMFEEAISSLMSRTDILVEVALEEAGLKPSKINKVLLVGGSTRIPFVQKRLEKMFGAAPETAVNVDECVALGAALHAGLTMLREKSDVVPAGVSNGLKDINLTDVCNHSYGTICAPIDKETGRRVIENRIILKKNTPLPCESSQTFYTLTEGQTNLEVTITQGEDTAVEYVNKIATHKFKLPPNRPADRPIKVTYSYDVNQRMHCKFEDVESSKVLEVDLSLNQDGEMGESDIKEKNKQMKSFKIE</sequence>
<dbReference type="InterPro" id="IPR043129">
    <property type="entry name" value="ATPase_NBD"/>
</dbReference>
<protein>
    <submittedName>
        <fullName evidence="5">Uncharacterized protein</fullName>
    </submittedName>
</protein>
<dbReference type="FunFam" id="3.30.420.40:FF:000545">
    <property type="entry name" value="Endoplasmic reticulum chaperone BiP"/>
    <property type="match status" value="1"/>
</dbReference>